<dbReference type="PANTHER" id="PTHR42891">
    <property type="entry name" value="D-GLYCERO-BETA-D-MANNO-HEPTOSE-1,7-BISPHOSPHATE 7-PHOSPHATASE"/>
    <property type="match status" value="1"/>
</dbReference>
<dbReference type="GO" id="GO:0046872">
    <property type="term" value="F:metal ion binding"/>
    <property type="evidence" value="ECO:0007669"/>
    <property type="project" value="UniProtKB-KW"/>
</dbReference>
<dbReference type="GO" id="GO:0005975">
    <property type="term" value="P:carbohydrate metabolic process"/>
    <property type="evidence" value="ECO:0007669"/>
    <property type="project" value="InterPro"/>
</dbReference>
<evidence type="ECO:0000256" key="4">
    <source>
        <dbReference type="ARBA" id="ARBA00022801"/>
    </source>
</evidence>
<dbReference type="CDD" id="cd07503">
    <property type="entry name" value="HAD_HisB-N"/>
    <property type="match status" value="1"/>
</dbReference>
<dbReference type="NCBIfam" id="TIGR00213">
    <property type="entry name" value="GmhB_yaeD"/>
    <property type="match status" value="1"/>
</dbReference>
<dbReference type="NCBIfam" id="TIGR01662">
    <property type="entry name" value="HAD-SF-IIIA"/>
    <property type="match status" value="1"/>
</dbReference>
<feature type="binding site" evidence="12">
    <location>
        <position position="8"/>
    </location>
    <ligand>
        <name>Mg(2+)</name>
        <dbReference type="ChEBI" id="CHEBI:18420"/>
    </ligand>
</feature>
<dbReference type="InterPro" id="IPR036412">
    <property type="entry name" value="HAD-like_sf"/>
</dbReference>
<evidence type="ECO:0000256" key="1">
    <source>
        <dbReference type="ARBA" id="ARBA00004496"/>
    </source>
</evidence>
<gene>
    <name evidence="13" type="ORF">DW663_10490</name>
</gene>
<evidence type="ECO:0000256" key="5">
    <source>
        <dbReference type="ARBA" id="ARBA00022833"/>
    </source>
</evidence>
<sequence length="182" mass="20627">MNKAIILDRDGTINIEKDYLHKIEDFEFEEGVVEGLKILADLGYIFVVVTNQSGIARGYYTEKDLEILNNYIGKILEKEGVKIEKFYFCPHHPEKGVGKYKVYCNCRKPNPGMLEEAIKEFNIDREKSFMIGDNISDIEAGINAKVTPVLVKTGHGIEHIEKVKKLGVANFDNILQFAKSLS</sequence>
<comment type="subcellular location">
    <subcellularLocation>
        <location evidence="1 9">Cytoplasm</location>
    </subcellularLocation>
</comment>
<dbReference type="Gene3D" id="3.40.50.1000">
    <property type="entry name" value="HAD superfamily/HAD-like"/>
    <property type="match status" value="1"/>
</dbReference>
<dbReference type="NCBIfam" id="NF006506">
    <property type="entry name" value="PRK08942.1"/>
    <property type="match status" value="1"/>
</dbReference>
<evidence type="ECO:0000313" key="13">
    <source>
        <dbReference type="EMBL" id="RHF70588.1"/>
    </source>
</evidence>
<feature type="binding site" evidence="12">
    <location>
        <position position="133"/>
    </location>
    <ligand>
        <name>Mg(2+)</name>
        <dbReference type="ChEBI" id="CHEBI:18420"/>
    </ligand>
</feature>
<keyword evidence="2 9" id="KW-0963">Cytoplasm</keyword>
<comment type="cofactor">
    <cofactor evidence="12">
        <name>Zn(2+)</name>
        <dbReference type="ChEBI" id="CHEBI:29105"/>
    </cofactor>
</comment>
<dbReference type="PANTHER" id="PTHR42891:SF1">
    <property type="entry name" value="D-GLYCERO-BETA-D-MANNO-HEPTOSE-1,7-BISPHOSPHATE 7-PHOSPHATASE"/>
    <property type="match status" value="1"/>
</dbReference>
<dbReference type="RefSeq" id="WP_005885782.1">
    <property type="nucleotide sequence ID" value="NZ_CABMMQ010000005.1"/>
</dbReference>
<dbReference type="InterPro" id="IPR023214">
    <property type="entry name" value="HAD_sf"/>
</dbReference>
<feature type="binding site" evidence="12">
    <location>
        <position position="89"/>
    </location>
    <ligand>
        <name>Zn(2+)</name>
        <dbReference type="ChEBI" id="CHEBI:29105"/>
    </ligand>
</feature>
<evidence type="ECO:0000256" key="8">
    <source>
        <dbReference type="ARBA" id="ARBA00061616"/>
    </source>
</evidence>
<keyword evidence="5 12" id="KW-0862">Zinc</keyword>
<protein>
    <recommendedName>
        <fullName evidence="7 9">D,D-heptose 1,7-bisphosphate phosphatase</fullName>
        <ecNumber evidence="9">3.1.3.-</ecNumber>
    </recommendedName>
</protein>
<dbReference type="NCBIfam" id="TIGR01656">
    <property type="entry name" value="Histidinol-ppas"/>
    <property type="match status" value="1"/>
</dbReference>
<dbReference type="GeneID" id="62762352"/>
<feature type="binding site" evidence="12">
    <location>
        <position position="104"/>
    </location>
    <ligand>
        <name>Zn(2+)</name>
        <dbReference type="ChEBI" id="CHEBI:29105"/>
    </ligand>
</feature>
<dbReference type="InterPro" id="IPR004446">
    <property type="entry name" value="Heptose_bisP_phosphatase"/>
</dbReference>
<keyword evidence="6 9" id="KW-0119">Carbohydrate metabolism</keyword>
<feature type="binding site" evidence="12">
    <location>
        <position position="10"/>
    </location>
    <ligand>
        <name>Mg(2+)</name>
        <dbReference type="ChEBI" id="CHEBI:18420"/>
    </ligand>
</feature>
<evidence type="ECO:0000256" key="2">
    <source>
        <dbReference type="ARBA" id="ARBA00022490"/>
    </source>
</evidence>
<comment type="caution">
    <text evidence="13">The sequence shown here is derived from an EMBL/GenBank/DDBJ whole genome shotgun (WGS) entry which is preliminary data.</text>
</comment>
<feature type="active site" description="Nucleophile" evidence="10">
    <location>
        <position position="8"/>
    </location>
</feature>
<evidence type="ECO:0000256" key="9">
    <source>
        <dbReference type="PIRNR" id="PIRNR004682"/>
    </source>
</evidence>
<evidence type="ECO:0000256" key="12">
    <source>
        <dbReference type="PIRSR" id="PIRSR004682-4"/>
    </source>
</evidence>
<feature type="binding site" evidence="12">
    <location>
        <position position="106"/>
    </location>
    <ligand>
        <name>Zn(2+)</name>
        <dbReference type="ChEBI" id="CHEBI:29105"/>
    </ligand>
</feature>
<dbReference type="GO" id="GO:0005737">
    <property type="term" value="C:cytoplasm"/>
    <property type="evidence" value="ECO:0007669"/>
    <property type="project" value="UniProtKB-SubCell"/>
</dbReference>
<feature type="binding site" evidence="12">
    <location>
        <position position="91"/>
    </location>
    <ligand>
        <name>Zn(2+)</name>
        <dbReference type="ChEBI" id="CHEBI:29105"/>
    </ligand>
</feature>
<evidence type="ECO:0000313" key="14">
    <source>
        <dbReference type="Proteomes" id="UP000284676"/>
    </source>
</evidence>
<feature type="site" description="Stabilizes the phosphoryl group" evidence="11">
    <location>
        <position position="50"/>
    </location>
</feature>
<comment type="similarity">
    <text evidence="8 9">Belongs to the gmhB family.</text>
</comment>
<reference evidence="13 14" key="1">
    <citation type="submission" date="2018-08" db="EMBL/GenBank/DDBJ databases">
        <title>A genome reference for cultivated species of the human gut microbiota.</title>
        <authorList>
            <person name="Zou Y."/>
            <person name="Xue W."/>
            <person name="Luo G."/>
        </authorList>
    </citation>
    <scope>NUCLEOTIDE SEQUENCE [LARGE SCALE GENOMIC DNA]</scope>
    <source>
        <strain evidence="13 14">AM25-1</strain>
    </source>
</reference>
<keyword evidence="12" id="KW-0460">Magnesium</keyword>
<proteinExistence type="inferred from homology"/>
<accession>A0A414PPX7</accession>
<evidence type="ECO:0000256" key="11">
    <source>
        <dbReference type="PIRSR" id="PIRSR004682-3"/>
    </source>
</evidence>
<evidence type="ECO:0000256" key="6">
    <source>
        <dbReference type="ARBA" id="ARBA00023277"/>
    </source>
</evidence>
<dbReference type="EC" id="3.1.3.-" evidence="9"/>
<keyword evidence="3 12" id="KW-0479">Metal-binding</keyword>
<dbReference type="GO" id="GO:0016791">
    <property type="term" value="F:phosphatase activity"/>
    <property type="evidence" value="ECO:0007669"/>
    <property type="project" value="InterPro"/>
</dbReference>
<dbReference type="EMBL" id="QRHL01000024">
    <property type="protein sequence ID" value="RHF70588.1"/>
    <property type="molecule type" value="Genomic_DNA"/>
</dbReference>
<feature type="site" description="Contributes to substrate recognition" evidence="11">
    <location>
        <position position="107"/>
    </location>
</feature>
<dbReference type="InterPro" id="IPR006543">
    <property type="entry name" value="Histidinol-phos"/>
</dbReference>
<dbReference type="Pfam" id="PF13242">
    <property type="entry name" value="Hydrolase_like"/>
    <property type="match status" value="1"/>
</dbReference>
<feature type="site" description="Stabilizes the phosphoryl group" evidence="11">
    <location>
        <position position="108"/>
    </location>
</feature>
<name>A0A414PPX7_FUSMR</name>
<dbReference type="PIRSF" id="PIRSF004682">
    <property type="entry name" value="GmhB"/>
    <property type="match status" value="1"/>
</dbReference>
<keyword evidence="4 9" id="KW-0378">Hydrolase</keyword>
<dbReference type="AlphaFoldDB" id="A0A414PPX7"/>
<dbReference type="FunFam" id="3.40.50.1000:FF:000037">
    <property type="entry name" value="D,D-heptose 1,7-bisphosphate phosphatase"/>
    <property type="match status" value="1"/>
</dbReference>
<organism evidence="13 14">
    <name type="scientific">Fusobacterium mortiferum</name>
    <dbReference type="NCBI Taxonomy" id="850"/>
    <lineage>
        <taxon>Bacteria</taxon>
        <taxon>Fusobacteriati</taxon>
        <taxon>Fusobacteriota</taxon>
        <taxon>Fusobacteriia</taxon>
        <taxon>Fusobacteriales</taxon>
        <taxon>Fusobacteriaceae</taxon>
        <taxon>Fusobacterium</taxon>
    </lineage>
</organism>
<dbReference type="SUPFAM" id="SSF56784">
    <property type="entry name" value="HAD-like"/>
    <property type="match status" value="1"/>
</dbReference>
<evidence type="ECO:0000256" key="7">
    <source>
        <dbReference type="ARBA" id="ARBA00031828"/>
    </source>
</evidence>
<dbReference type="InterPro" id="IPR006549">
    <property type="entry name" value="HAD-SF_hydro_IIIA"/>
</dbReference>
<feature type="active site" description="Proton donor" evidence="10">
    <location>
        <position position="10"/>
    </location>
</feature>
<evidence type="ECO:0000256" key="3">
    <source>
        <dbReference type="ARBA" id="ARBA00022723"/>
    </source>
</evidence>
<evidence type="ECO:0000256" key="10">
    <source>
        <dbReference type="PIRSR" id="PIRSR004682-1"/>
    </source>
</evidence>
<dbReference type="Proteomes" id="UP000284676">
    <property type="component" value="Unassembled WGS sequence"/>
</dbReference>
<comment type="cofactor">
    <cofactor evidence="12">
        <name>Mg(2+)</name>
        <dbReference type="ChEBI" id="CHEBI:18420"/>
    </cofactor>
</comment>